<evidence type="ECO:0000313" key="2">
    <source>
        <dbReference type="Proteomes" id="UP001060085"/>
    </source>
</evidence>
<comment type="caution">
    <text evidence="1">The sequence shown here is derived from an EMBL/GenBank/DDBJ whole genome shotgun (WGS) entry which is preliminary data.</text>
</comment>
<proteinExistence type="predicted"/>
<evidence type="ECO:0000313" key="1">
    <source>
        <dbReference type="EMBL" id="KAI5677894.1"/>
    </source>
</evidence>
<keyword evidence="2" id="KW-1185">Reference proteome</keyword>
<reference evidence="2" key="1">
    <citation type="journal article" date="2023" name="Nat. Plants">
        <title>Single-cell RNA sequencing provides a high-resolution roadmap for understanding the multicellular compartmentation of specialized metabolism.</title>
        <authorList>
            <person name="Sun S."/>
            <person name="Shen X."/>
            <person name="Li Y."/>
            <person name="Li Y."/>
            <person name="Wang S."/>
            <person name="Li R."/>
            <person name="Zhang H."/>
            <person name="Shen G."/>
            <person name="Guo B."/>
            <person name="Wei J."/>
            <person name="Xu J."/>
            <person name="St-Pierre B."/>
            <person name="Chen S."/>
            <person name="Sun C."/>
        </authorList>
    </citation>
    <scope>NUCLEOTIDE SEQUENCE [LARGE SCALE GENOMIC DNA]</scope>
</reference>
<protein>
    <submittedName>
        <fullName evidence="1">Uncharacterized protein</fullName>
    </submittedName>
</protein>
<dbReference type="Proteomes" id="UP001060085">
    <property type="component" value="Linkage Group LG02"/>
</dbReference>
<sequence length="152" mass="17116">MEKVSAHVHPGPLVPNVLTRQHKHRSGVIWSEDHETCITDIQCRHFDRNLFQAYSTAHHRLIDIIDSTRLGKSYLPDMSGNLIHVRYISLLEDFDAINTYSWGSCGCTTERGKPCATSDLGLVVYSFIAPSVRSACGTRPLCSTWCYVVHII</sequence>
<name>A0ACC0BZ90_CATRO</name>
<accession>A0ACC0BZ90</accession>
<gene>
    <name evidence="1" type="ORF">M9H77_08844</name>
</gene>
<organism evidence="1 2">
    <name type="scientific">Catharanthus roseus</name>
    <name type="common">Madagascar periwinkle</name>
    <name type="synonym">Vinca rosea</name>
    <dbReference type="NCBI Taxonomy" id="4058"/>
    <lineage>
        <taxon>Eukaryota</taxon>
        <taxon>Viridiplantae</taxon>
        <taxon>Streptophyta</taxon>
        <taxon>Embryophyta</taxon>
        <taxon>Tracheophyta</taxon>
        <taxon>Spermatophyta</taxon>
        <taxon>Magnoliopsida</taxon>
        <taxon>eudicotyledons</taxon>
        <taxon>Gunneridae</taxon>
        <taxon>Pentapetalae</taxon>
        <taxon>asterids</taxon>
        <taxon>lamiids</taxon>
        <taxon>Gentianales</taxon>
        <taxon>Apocynaceae</taxon>
        <taxon>Rauvolfioideae</taxon>
        <taxon>Vinceae</taxon>
        <taxon>Catharanthinae</taxon>
        <taxon>Catharanthus</taxon>
    </lineage>
</organism>
<dbReference type="EMBL" id="CM044702">
    <property type="protein sequence ID" value="KAI5677894.1"/>
    <property type="molecule type" value="Genomic_DNA"/>
</dbReference>